<feature type="region of interest" description="Disordered" evidence="1">
    <location>
        <begin position="36"/>
        <end position="97"/>
    </location>
</feature>
<dbReference type="AlphaFoldDB" id="A0A5B7FXC3"/>
<comment type="caution">
    <text evidence="2">The sequence shown here is derived from an EMBL/GenBank/DDBJ whole genome shotgun (WGS) entry which is preliminary data.</text>
</comment>
<dbReference type="EMBL" id="VSRR010009217">
    <property type="protein sequence ID" value="MPC49985.1"/>
    <property type="molecule type" value="Genomic_DNA"/>
</dbReference>
<sequence>MHYSRVRDGQTTYHRRRFMTELCSVPSVAGERISRLNTHSDAPPTPRTPVTPRSSCFWGHDPPAQRHLPAARHSRPHAPLDPVPSLPSPSPPLTRPVLDHAEAVPDHSVVSSPTQTPYPTLLYPSWTTLSRFQPTQSCPHPLRHLSLLTYPSWTTQSPSQTNQPCLSLLKPPRSFP</sequence>
<feature type="region of interest" description="Disordered" evidence="1">
    <location>
        <begin position="154"/>
        <end position="176"/>
    </location>
</feature>
<proteinExistence type="predicted"/>
<evidence type="ECO:0000313" key="3">
    <source>
        <dbReference type="Proteomes" id="UP000324222"/>
    </source>
</evidence>
<accession>A0A5B7FXC3</accession>
<feature type="compositionally biased region" description="Polar residues" evidence="1">
    <location>
        <begin position="154"/>
        <end position="165"/>
    </location>
</feature>
<organism evidence="2 3">
    <name type="scientific">Portunus trituberculatus</name>
    <name type="common">Swimming crab</name>
    <name type="synonym">Neptunus trituberculatus</name>
    <dbReference type="NCBI Taxonomy" id="210409"/>
    <lineage>
        <taxon>Eukaryota</taxon>
        <taxon>Metazoa</taxon>
        <taxon>Ecdysozoa</taxon>
        <taxon>Arthropoda</taxon>
        <taxon>Crustacea</taxon>
        <taxon>Multicrustacea</taxon>
        <taxon>Malacostraca</taxon>
        <taxon>Eumalacostraca</taxon>
        <taxon>Eucarida</taxon>
        <taxon>Decapoda</taxon>
        <taxon>Pleocyemata</taxon>
        <taxon>Brachyura</taxon>
        <taxon>Eubrachyura</taxon>
        <taxon>Portunoidea</taxon>
        <taxon>Portunidae</taxon>
        <taxon>Portuninae</taxon>
        <taxon>Portunus</taxon>
    </lineage>
</organism>
<evidence type="ECO:0000256" key="1">
    <source>
        <dbReference type="SAM" id="MobiDB-lite"/>
    </source>
</evidence>
<name>A0A5B7FXC3_PORTR</name>
<feature type="compositionally biased region" description="Pro residues" evidence="1">
    <location>
        <begin position="79"/>
        <end position="94"/>
    </location>
</feature>
<gene>
    <name evidence="2" type="ORF">E2C01_043803</name>
</gene>
<reference evidence="2 3" key="1">
    <citation type="submission" date="2019-05" db="EMBL/GenBank/DDBJ databases">
        <title>Another draft genome of Portunus trituberculatus and its Hox gene families provides insights of decapod evolution.</title>
        <authorList>
            <person name="Jeong J.-H."/>
            <person name="Song I."/>
            <person name="Kim S."/>
            <person name="Choi T."/>
            <person name="Kim D."/>
            <person name="Ryu S."/>
            <person name="Kim W."/>
        </authorList>
    </citation>
    <scope>NUCLEOTIDE SEQUENCE [LARGE SCALE GENOMIC DNA]</scope>
    <source>
        <tissue evidence="2">Muscle</tissue>
    </source>
</reference>
<dbReference type="Proteomes" id="UP000324222">
    <property type="component" value="Unassembled WGS sequence"/>
</dbReference>
<protein>
    <submittedName>
        <fullName evidence="2">Uncharacterized protein</fullName>
    </submittedName>
</protein>
<evidence type="ECO:0000313" key="2">
    <source>
        <dbReference type="EMBL" id="MPC49985.1"/>
    </source>
</evidence>
<keyword evidence="3" id="KW-1185">Reference proteome</keyword>